<comment type="subcellular location">
    <subcellularLocation>
        <location evidence="2">Membrane</location>
    </subcellularLocation>
</comment>
<reference evidence="13 14" key="1">
    <citation type="submission" date="2018-10" db="EMBL/GenBank/DDBJ databases">
        <title>Genomic Encyclopedia of Archaeal and Bacterial Type Strains, Phase II (KMG-II): from individual species to whole genera.</title>
        <authorList>
            <person name="Goeker M."/>
        </authorList>
    </citation>
    <scope>NUCLEOTIDE SEQUENCE [LARGE SCALE GENOMIC DNA]</scope>
    <source>
        <strain evidence="13 14">DSM 29317</strain>
    </source>
</reference>
<evidence type="ECO:0000256" key="10">
    <source>
        <dbReference type="RuleBase" id="RU000405"/>
    </source>
</evidence>
<dbReference type="InterPro" id="IPR018297">
    <property type="entry name" value="A/G_cyclase_CS"/>
</dbReference>
<keyword evidence="4" id="KW-0812">Transmembrane</keyword>
<evidence type="ECO:0000256" key="4">
    <source>
        <dbReference type="ARBA" id="ARBA00022692"/>
    </source>
</evidence>
<gene>
    <name evidence="13" type="ORF">CLV75_0735</name>
</gene>
<name>A0A497ZN56_9RHOB</name>
<dbReference type="InterPro" id="IPR029787">
    <property type="entry name" value="Nucleotide_cyclase"/>
</dbReference>
<dbReference type="Gene3D" id="3.40.50.2300">
    <property type="match status" value="1"/>
</dbReference>
<keyword evidence="5" id="KW-0547">Nucleotide-binding</keyword>
<dbReference type="Gene3D" id="3.30.70.1230">
    <property type="entry name" value="Nucleotide cyclase"/>
    <property type="match status" value="1"/>
</dbReference>
<dbReference type="InterPro" id="IPR001054">
    <property type="entry name" value="A/G_cyclase"/>
</dbReference>
<dbReference type="PROSITE" id="PS00452">
    <property type="entry name" value="GUANYLATE_CYCLASE_1"/>
    <property type="match status" value="1"/>
</dbReference>
<evidence type="ECO:0000256" key="7">
    <source>
        <dbReference type="ARBA" id="ARBA00023136"/>
    </source>
</evidence>
<dbReference type="Proteomes" id="UP000271700">
    <property type="component" value="Unassembled WGS sequence"/>
</dbReference>
<feature type="modified residue" description="4-aspartylphosphate" evidence="9">
    <location>
        <position position="224"/>
    </location>
</feature>
<dbReference type="PANTHER" id="PTHR11920">
    <property type="entry name" value="GUANYLYL CYCLASE"/>
    <property type="match status" value="1"/>
</dbReference>
<sequence>MWLANLRQNLISPVSAVVGLCEFLESEAERLTLKEAASDLNRISQAATELSVFVDQLLHPRMALKLTVSGDEGVKRLRHDLRTPMNAIKGYSEMLLEDLEDLNAGHLELDLRGLLKHTDSLLQEIDVLASLSDNQSGDGFKIPEASQDAAEMFANLAQSIRSIDPVAETASLTGTILVVDDVEANRTLLARRLERDGHQVWTADGGYSALEKLSQHAFDLVLLDLMMPDLNGYDVLKRLKENDDWRDIPVIMISAFDEIESVARCVEIGAEDYLPKPFNPILLQARINAALEKGQWRERERLYLFQMEAEKQKYKDLLHSILPQKIVTRLNDGEATIADRHDDVTVLFSDMVGFTEMSAKLSPAQVVDYLNRVFSGFDKAASELGVEKIKTIGDAYMAAAGVPDHRNDHAEVMVELACRMLSQVEALNHELDYPMHLRIGVHSGPVVAGIIGSHRFLYDVWGDTVNFASRLETTGAPGRIQVSEETARRVTHCFDLTDPMDVRIKGKGQAKTYFITGRKS</sequence>
<dbReference type="SMART" id="SM00044">
    <property type="entry name" value="CYCc"/>
    <property type="match status" value="1"/>
</dbReference>
<dbReference type="SMART" id="SM00448">
    <property type="entry name" value="REC"/>
    <property type="match status" value="1"/>
</dbReference>
<proteinExistence type="inferred from homology"/>
<dbReference type="GO" id="GO:0004016">
    <property type="term" value="F:adenylate cyclase activity"/>
    <property type="evidence" value="ECO:0007669"/>
    <property type="project" value="UniProtKB-ARBA"/>
</dbReference>
<dbReference type="GO" id="GO:0000166">
    <property type="term" value="F:nucleotide binding"/>
    <property type="evidence" value="ECO:0007669"/>
    <property type="project" value="UniProtKB-KW"/>
</dbReference>
<dbReference type="InterPro" id="IPR011006">
    <property type="entry name" value="CheY-like_superfamily"/>
</dbReference>
<keyword evidence="6" id="KW-1133">Transmembrane helix</keyword>
<dbReference type="Pfam" id="PF00072">
    <property type="entry name" value="Response_reg"/>
    <property type="match status" value="1"/>
</dbReference>
<dbReference type="InterPro" id="IPR050401">
    <property type="entry name" value="Cyclic_nucleotide_synthase"/>
</dbReference>
<dbReference type="GO" id="GO:0016020">
    <property type="term" value="C:membrane"/>
    <property type="evidence" value="ECO:0007669"/>
    <property type="project" value="UniProtKB-SubCell"/>
</dbReference>
<evidence type="ECO:0000256" key="8">
    <source>
        <dbReference type="ARBA" id="ARBA00023239"/>
    </source>
</evidence>
<evidence type="ECO:0000259" key="12">
    <source>
        <dbReference type="PROSITE" id="PS50125"/>
    </source>
</evidence>
<evidence type="ECO:0000313" key="14">
    <source>
        <dbReference type="Proteomes" id="UP000271700"/>
    </source>
</evidence>
<comment type="caution">
    <text evidence="13">The sequence shown here is derived from an EMBL/GenBank/DDBJ whole genome shotgun (WGS) entry which is preliminary data.</text>
</comment>
<dbReference type="CDD" id="cd07302">
    <property type="entry name" value="CHD"/>
    <property type="match status" value="1"/>
</dbReference>
<dbReference type="SMART" id="SM00388">
    <property type="entry name" value="HisKA"/>
    <property type="match status" value="1"/>
</dbReference>
<dbReference type="InterPro" id="IPR036097">
    <property type="entry name" value="HisK_dim/P_sf"/>
</dbReference>
<keyword evidence="7" id="KW-0472">Membrane</keyword>
<evidence type="ECO:0000313" key="13">
    <source>
        <dbReference type="EMBL" id="RLK10750.1"/>
    </source>
</evidence>
<evidence type="ECO:0000256" key="9">
    <source>
        <dbReference type="PROSITE-ProRule" id="PRU00169"/>
    </source>
</evidence>
<evidence type="ECO:0000256" key="3">
    <source>
        <dbReference type="ARBA" id="ARBA00012438"/>
    </source>
</evidence>
<organism evidence="13 14">
    <name type="scientific">Ruegeria conchae</name>
    <dbReference type="NCBI Taxonomy" id="981384"/>
    <lineage>
        <taxon>Bacteria</taxon>
        <taxon>Pseudomonadati</taxon>
        <taxon>Pseudomonadota</taxon>
        <taxon>Alphaproteobacteria</taxon>
        <taxon>Rhodobacterales</taxon>
        <taxon>Roseobacteraceae</taxon>
        <taxon>Ruegeria</taxon>
    </lineage>
</organism>
<dbReference type="PROSITE" id="PS50125">
    <property type="entry name" value="GUANYLATE_CYCLASE_2"/>
    <property type="match status" value="1"/>
</dbReference>
<protein>
    <recommendedName>
        <fullName evidence="3">histidine kinase</fullName>
        <ecNumber evidence="3">2.7.13.3</ecNumber>
    </recommendedName>
</protein>
<dbReference type="PANTHER" id="PTHR11920:SF335">
    <property type="entry name" value="GUANYLATE CYCLASE"/>
    <property type="match status" value="1"/>
</dbReference>
<feature type="domain" description="Response regulatory" evidence="11">
    <location>
        <begin position="175"/>
        <end position="291"/>
    </location>
</feature>
<accession>A0A497ZN56</accession>
<dbReference type="STRING" id="981384.GCA_000192475_03405"/>
<evidence type="ECO:0000256" key="2">
    <source>
        <dbReference type="ARBA" id="ARBA00004370"/>
    </source>
</evidence>
<dbReference type="Pfam" id="PF00211">
    <property type="entry name" value="Guanylate_cyc"/>
    <property type="match status" value="1"/>
</dbReference>
<evidence type="ECO:0000256" key="6">
    <source>
        <dbReference type="ARBA" id="ARBA00022989"/>
    </source>
</evidence>
<keyword evidence="9" id="KW-0597">Phosphoprotein</keyword>
<dbReference type="EC" id="2.7.13.3" evidence="3"/>
<dbReference type="Gene3D" id="1.10.287.130">
    <property type="match status" value="1"/>
</dbReference>
<dbReference type="Pfam" id="PF00512">
    <property type="entry name" value="HisKA"/>
    <property type="match status" value="1"/>
</dbReference>
<dbReference type="OrthoDB" id="315417at2"/>
<dbReference type="InterPro" id="IPR001789">
    <property type="entry name" value="Sig_transdc_resp-reg_receiver"/>
</dbReference>
<dbReference type="SUPFAM" id="SSF55073">
    <property type="entry name" value="Nucleotide cyclase"/>
    <property type="match status" value="1"/>
</dbReference>
<dbReference type="GO" id="GO:0009190">
    <property type="term" value="P:cyclic nucleotide biosynthetic process"/>
    <property type="evidence" value="ECO:0007669"/>
    <property type="project" value="InterPro"/>
</dbReference>
<evidence type="ECO:0000256" key="5">
    <source>
        <dbReference type="ARBA" id="ARBA00022741"/>
    </source>
</evidence>
<dbReference type="PROSITE" id="PS50110">
    <property type="entry name" value="RESPONSE_REGULATORY"/>
    <property type="match status" value="1"/>
</dbReference>
<feature type="domain" description="Guanylate cyclase" evidence="12">
    <location>
        <begin position="345"/>
        <end position="472"/>
    </location>
</feature>
<dbReference type="AlphaFoldDB" id="A0A497ZN56"/>
<dbReference type="EMBL" id="RCCT01000001">
    <property type="protein sequence ID" value="RLK10750.1"/>
    <property type="molecule type" value="Genomic_DNA"/>
</dbReference>
<dbReference type="InterPro" id="IPR003661">
    <property type="entry name" value="HisK_dim/P_dom"/>
</dbReference>
<dbReference type="CDD" id="cd00082">
    <property type="entry name" value="HisKA"/>
    <property type="match status" value="1"/>
</dbReference>
<comment type="similarity">
    <text evidence="10">Belongs to the adenylyl cyclase class-4/guanylyl cyclase family.</text>
</comment>
<evidence type="ECO:0000259" key="11">
    <source>
        <dbReference type="PROSITE" id="PS50110"/>
    </source>
</evidence>
<dbReference type="SUPFAM" id="SSF52172">
    <property type="entry name" value="CheY-like"/>
    <property type="match status" value="1"/>
</dbReference>
<dbReference type="SUPFAM" id="SSF47384">
    <property type="entry name" value="Homodimeric domain of signal transducing histidine kinase"/>
    <property type="match status" value="1"/>
</dbReference>
<keyword evidence="14" id="KW-1185">Reference proteome</keyword>
<evidence type="ECO:0000256" key="1">
    <source>
        <dbReference type="ARBA" id="ARBA00000085"/>
    </source>
</evidence>
<keyword evidence="8 10" id="KW-0456">Lyase</keyword>
<dbReference type="GO" id="GO:0000155">
    <property type="term" value="F:phosphorelay sensor kinase activity"/>
    <property type="evidence" value="ECO:0007669"/>
    <property type="project" value="InterPro"/>
</dbReference>
<comment type="catalytic activity">
    <reaction evidence="1">
        <text>ATP + protein L-histidine = ADP + protein N-phospho-L-histidine.</text>
        <dbReference type="EC" id="2.7.13.3"/>
    </reaction>
</comment>